<organism evidence="4 5">
    <name type="scientific">Trichuris muris</name>
    <name type="common">Mouse whipworm</name>
    <dbReference type="NCBI Taxonomy" id="70415"/>
    <lineage>
        <taxon>Eukaryota</taxon>
        <taxon>Metazoa</taxon>
        <taxon>Ecdysozoa</taxon>
        <taxon>Nematoda</taxon>
        <taxon>Enoplea</taxon>
        <taxon>Dorylaimia</taxon>
        <taxon>Trichinellida</taxon>
        <taxon>Trichuridae</taxon>
        <taxon>Trichuris</taxon>
    </lineage>
</organism>
<reference evidence="5" key="3">
    <citation type="submission" date="2019-12" db="UniProtKB">
        <authorList>
            <consortium name="WormBaseParasite"/>
        </authorList>
    </citation>
    <scope>IDENTIFICATION</scope>
</reference>
<feature type="coiled-coil region" evidence="1">
    <location>
        <begin position="690"/>
        <end position="717"/>
    </location>
</feature>
<evidence type="ECO:0000259" key="3">
    <source>
        <dbReference type="PROSITE" id="PS50835"/>
    </source>
</evidence>
<feature type="compositionally biased region" description="Low complexity" evidence="2">
    <location>
        <begin position="1649"/>
        <end position="1672"/>
    </location>
</feature>
<feature type="region of interest" description="Disordered" evidence="2">
    <location>
        <begin position="1"/>
        <end position="158"/>
    </location>
</feature>
<feature type="region of interest" description="Disordered" evidence="2">
    <location>
        <begin position="506"/>
        <end position="544"/>
    </location>
</feature>
<dbReference type="GO" id="GO:0016460">
    <property type="term" value="C:myosin II complex"/>
    <property type="evidence" value="ECO:0007669"/>
    <property type="project" value="TreeGrafter"/>
</dbReference>
<dbReference type="Proteomes" id="UP000046395">
    <property type="component" value="Unassembled WGS sequence"/>
</dbReference>
<feature type="coiled-coil region" evidence="1">
    <location>
        <begin position="964"/>
        <end position="1059"/>
    </location>
</feature>
<feature type="coiled-coil region" evidence="1">
    <location>
        <begin position="192"/>
        <end position="233"/>
    </location>
</feature>
<feature type="region of interest" description="Disordered" evidence="2">
    <location>
        <begin position="1482"/>
        <end position="1515"/>
    </location>
</feature>
<keyword evidence="1" id="KW-0175">Coiled coil</keyword>
<dbReference type="WBParaSite" id="TMUE_3000014734.3">
    <property type="protein sequence ID" value="TMUE_3000014734.3"/>
    <property type="gene ID" value="WBGene00290523"/>
</dbReference>
<evidence type="ECO:0000313" key="6">
    <source>
        <dbReference type="WBParaSite" id="TMUE_3000014734.2"/>
    </source>
</evidence>
<dbReference type="WBParaSite" id="TMUE_3000014734.1">
    <property type="protein sequence ID" value="TMUE_3000014734.1"/>
    <property type="gene ID" value="WBGene00290523"/>
</dbReference>
<evidence type="ECO:0000313" key="5">
    <source>
        <dbReference type="WBParaSite" id="TMUE_3000014734.1"/>
    </source>
</evidence>
<feature type="region of interest" description="Disordered" evidence="2">
    <location>
        <begin position="303"/>
        <end position="323"/>
    </location>
</feature>
<feature type="compositionally biased region" description="Polar residues" evidence="2">
    <location>
        <begin position="1309"/>
        <end position="1321"/>
    </location>
</feature>
<proteinExistence type="predicted"/>
<evidence type="ECO:0000256" key="2">
    <source>
        <dbReference type="SAM" id="MobiDB-lite"/>
    </source>
</evidence>
<accession>A0A5S6R623</accession>
<dbReference type="PANTHER" id="PTHR45615">
    <property type="entry name" value="MYOSIN HEAVY CHAIN, NON-MUSCLE"/>
    <property type="match status" value="1"/>
</dbReference>
<dbReference type="GO" id="GO:0051015">
    <property type="term" value="F:actin filament binding"/>
    <property type="evidence" value="ECO:0007669"/>
    <property type="project" value="TreeGrafter"/>
</dbReference>
<dbReference type="PANTHER" id="PTHR45615:SF40">
    <property type="entry name" value="MYOSIN HEAVY CHAIN, NON-MUSCLE"/>
    <property type="match status" value="1"/>
</dbReference>
<feature type="compositionally biased region" description="Polar residues" evidence="2">
    <location>
        <begin position="1263"/>
        <end position="1274"/>
    </location>
</feature>
<feature type="compositionally biased region" description="Polar residues" evidence="2">
    <location>
        <begin position="36"/>
        <end position="48"/>
    </location>
</feature>
<feature type="coiled-coil region" evidence="1">
    <location>
        <begin position="1568"/>
        <end position="1634"/>
    </location>
</feature>
<feature type="compositionally biased region" description="Polar residues" evidence="2">
    <location>
        <begin position="1"/>
        <end position="28"/>
    </location>
</feature>
<dbReference type="GO" id="GO:0005737">
    <property type="term" value="C:cytoplasm"/>
    <property type="evidence" value="ECO:0007669"/>
    <property type="project" value="TreeGrafter"/>
</dbReference>
<feature type="coiled-coil region" evidence="1">
    <location>
        <begin position="436"/>
        <end position="484"/>
    </location>
</feature>
<feature type="compositionally biased region" description="Basic and acidic residues" evidence="2">
    <location>
        <begin position="118"/>
        <end position="136"/>
    </location>
</feature>
<feature type="coiled-coil region" evidence="1">
    <location>
        <begin position="1117"/>
        <end position="1158"/>
    </location>
</feature>
<feature type="region of interest" description="Disordered" evidence="2">
    <location>
        <begin position="1257"/>
        <end position="1321"/>
    </location>
</feature>
<feature type="region of interest" description="Disordered" evidence="2">
    <location>
        <begin position="1646"/>
        <end position="1679"/>
    </location>
</feature>
<dbReference type="WBParaSite" id="TMUE_3000014734.2">
    <property type="protein sequence ID" value="TMUE_3000014734.2"/>
    <property type="gene ID" value="WBGene00290523"/>
</dbReference>
<dbReference type="STRING" id="70415.A0A5S6R623"/>
<reference evidence="4" key="2">
    <citation type="submission" date="2014-03" db="EMBL/GenBank/DDBJ databases">
        <title>The whipworm genome and dual-species transcriptomics of an intimate host-pathogen interaction.</title>
        <authorList>
            <person name="Foth B.J."/>
            <person name="Tsai I.J."/>
            <person name="Reid A.J."/>
            <person name="Bancroft A.J."/>
            <person name="Nichol S."/>
            <person name="Tracey A."/>
            <person name="Holroyd N."/>
            <person name="Cotton J.A."/>
            <person name="Stanley E.J."/>
            <person name="Zarowiecki M."/>
            <person name="Liu J.Z."/>
            <person name="Huckvale T."/>
            <person name="Cooper P.J."/>
            <person name="Grencis R.K."/>
            <person name="Berriman M."/>
        </authorList>
    </citation>
    <scope>NUCLEOTIDE SEQUENCE [LARGE SCALE GENOMIC DNA]</scope>
    <source>
        <strain evidence="4">Edinburgh</strain>
    </source>
</reference>
<keyword evidence="4" id="KW-1185">Reference proteome</keyword>
<dbReference type="InterPro" id="IPR007110">
    <property type="entry name" value="Ig-like_dom"/>
</dbReference>
<dbReference type="GO" id="GO:0000146">
    <property type="term" value="F:microfilament motor activity"/>
    <property type="evidence" value="ECO:0007669"/>
    <property type="project" value="TreeGrafter"/>
</dbReference>
<feature type="compositionally biased region" description="Polar residues" evidence="2">
    <location>
        <begin position="1064"/>
        <end position="1078"/>
    </location>
</feature>
<feature type="domain" description="Ig-like" evidence="3">
    <location>
        <begin position="1445"/>
        <end position="1562"/>
    </location>
</feature>
<evidence type="ECO:0000313" key="4">
    <source>
        <dbReference type="Proteomes" id="UP000046395"/>
    </source>
</evidence>
<feature type="coiled-coil region" evidence="1">
    <location>
        <begin position="825"/>
        <end position="859"/>
    </location>
</feature>
<feature type="compositionally biased region" description="Polar residues" evidence="2">
    <location>
        <begin position="1484"/>
        <end position="1494"/>
    </location>
</feature>
<feature type="compositionally biased region" description="Polar residues" evidence="2">
    <location>
        <begin position="148"/>
        <end position="158"/>
    </location>
</feature>
<evidence type="ECO:0000256" key="1">
    <source>
        <dbReference type="SAM" id="Coils"/>
    </source>
</evidence>
<feature type="region of interest" description="Disordered" evidence="2">
    <location>
        <begin position="1063"/>
        <end position="1092"/>
    </location>
</feature>
<reference evidence="4" key="1">
    <citation type="submission" date="2013-11" db="EMBL/GenBank/DDBJ databases">
        <authorList>
            <person name="Aslett M."/>
        </authorList>
    </citation>
    <scope>NUCLEOTIDE SEQUENCE [LARGE SCALE GENOMIC DNA]</scope>
    <source>
        <strain evidence="4">Edinburgh</strain>
    </source>
</reference>
<feature type="coiled-coil region" evidence="1">
    <location>
        <begin position="618"/>
        <end position="652"/>
    </location>
</feature>
<name>A0A5S6R623_TRIMR</name>
<sequence length="1679" mass="190567">MNGSEQMSASFPSSTNPCGQVGDKSQTLPRKGILKQSASANQLETSRAISRDRSRSLSPSREVITSHDSGAPKPSVRQSKKSKIPKLSVTWGEMNPDPDQPDEEDRDRETAIISPIDHSSERENECPKEDRGKKEESEDVDGSEETHSQASASGSTISQWWQGRSTRYVLHCDKRGCTSHSHLHDEDYMTPTQRKNREMTQLRMRLRQKESELEDREAHLQQLRDRLTELETIMDRGGLLTENYRLSSKLAQLQESHKKEKRLLCDRFEQRFNQLRDYYESENVELKETHEFEMEELRTMAEDDSAAAAPSCGTKPSGIPKRKPGILMEPWESTGSAQAGVYGRKDVGVMTEDWEPSLIEELKAYHSECVFLQNYVMELQRQLASGEQANRVEKGEPLTVDVGGPSLEGGGGGGYSAMEAQIEAYKTECVIWRLKSSELEIALKEQIAARAKIEEQMEIIERDNESLEKLANQLKSQIAANLQEGSKLSNGAAATCSDKDICRQPIGQPEMPSEETPAVEAPQRNGGHSEGAVEEPREKPASQFDQTAWVPREKFDELRDQKHSLNAALVLLRGQFSLLEKDQSEKLEQLRLKDDMNRMLEKQLLAKQGEYETFQLSFLSLRQENEKLGGKIERLEQKIRSQEEMLDQCGVTVTPALDDQAVVGRAKATPTAQKVSRAREIQTDVPYADHQATMSQLLALKEEYDKLKELHDSESSQSNLKIAELGETLNAKNDLVANLTSQMQTLCDEFQALQEGFERERNCYAQQASQLGSMVQRIPYLEKELLRTRVDMRNAEEKAGSERLNFQRTLEQSLTENLRVQNETASFWRCKLAKLDKQLEEYKKRLEVKENELSEVNIRLGLEKANLAQQVRLSLTEVAEFQKRFNRPTANQKIMVQPTVCDQEVSCIVQRANVATEIQKDEFHVDASTETTKREEDHQVRLLKGELMTTRAQVNVLQNKLMKDDKKRAEMDELRELYNKMAEQNEDLQQELSISKAETKIAQENLTQRSQAWQAEKDQLLRAEKDRFLRLEKEFEMVREELKAMMSKHEKEKAELMAKLGRESTASAGRTTERSTSVPPEPTVNGGSTGPTIATSQDYFEWIKDVISGEAKSPITSEASKRKLEQTTNELERCTKERDTLRDQLDEQKALVRSLTGELILYKAEEGRVVRRLEEQLSATKHMSFTDLLSVSNIGADGCLLKSRRNSLILRHTLNDTCRQLVLLRQKFDQLEADRAKIRYELDVLKCDYEMVALRSEEDGRSTKTQTTVPTEPSTPELGRTGSKRLSIPIAVRKKRSSSCSSTMEKSSQTDADSPVLNSHSSGANWKAVSKTINQSVQEVTKLYSQIQAYYEQQSAHFKRPSKHRIGHMIEQLIEALRTANGRIVSAVSAEKSVEMSYQRQMDSLRQQLQMAEYNAAQLGREIEEFRIQQQRYFSARFDRLLSIPSRFETPMEDLSVAEGFSDGSPSPSGAKCVVAKVDEPANGGSSTQATWQRSKAIDDLATTSSKPSAAEDRMTKSLCEHRQSDPFEPMPLPSMANLSVTGESIAFYSCDSLNLSSEDVDYLQQLLQLERERFKTVEEKAAQLEKETSMLNFELGMMYRRQSRERELLKTENERLHKQVNELIDRLEKAATNRSPICVCGRRRRVSARSLSASARNSSSERASMSPMSRSHYVSRGD</sequence>
<feature type="compositionally biased region" description="Low complexity" evidence="2">
    <location>
        <begin position="1298"/>
        <end position="1307"/>
    </location>
</feature>
<dbReference type="GO" id="GO:0032982">
    <property type="term" value="C:myosin filament"/>
    <property type="evidence" value="ECO:0007669"/>
    <property type="project" value="TreeGrafter"/>
</dbReference>
<dbReference type="PROSITE" id="PS50835">
    <property type="entry name" value="IG_LIKE"/>
    <property type="match status" value="1"/>
</dbReference>
<feature type="coiled-coil region" evidence="1">
    <location>
        <begin position="1395"/>
        <end position="1429"/>
    </location>
</feature>
<protein>
    <submittedName>
        <fullName evidence="5 6">Ig-like domain-containing protein</fullName>
    </submittedName>
</protein>